<dbReference type="RefSeq" id="WP_225699710.1">
    <property type="nucleotide sequence ID" value="NZ_JAIXNE010000007.1"/>
</dbReference>
<protein>
    <submittedName>
        <fullName evidence="6">Patatin-like phospholipase family protein</fullName>
    </submittedName>
</protein>
<dbReference type="Proteomes" id="UP001139409">
    <property type="component" value="Unassembled WGS sequence"/>
</dbReference>
<proteinExistence type="predicted"/>
<keyword evidence="7" id="KW-1185">Reference proteome</keyword>
<dbReference type="InterPro" id="IPR050301">
    <property type="entry name" value="NTE"/>
</dbReference>
<feature type="domain" description="PNPLA" evidence="5">
    <location>
        <begin position="8"/>
        <end position="166"/>
    </location>
</feature>
<evidence type="ECO:0000259" key="5">
    <source>
        <dbReference type="PROSITE" id="PS51635"/>
    </source>
</evidence>
<feature type="short sequence motif" description="GXGXXG" evidence="4">
    <location>
        <begin position="12"/>
        <end position="17"/>
    </location>
</feature>
<comment type="caution">
    <text evidence="6">The sequence shown here is derived from an EMBL/GenBank/DDBJ whole genome shotgun (WGS) entry which is preliminary data.</text>
</comment>
<reference evidence="6" key="1">
    <citation type="submission" date="2021-09" db="EMBL/GenBank/DDBJ databases">
        <title>Fulvivirga sp. isolated from coastal sediment.</title>
        <authorList>
            <person name="Yu H."/>
        </authorList>
    </citation>
    <scope>NUCLEOTIDE SEQUENCE</scope>
    <source>
        <strain evidence="6">1062</strain>
    </source>
</reference>
<evidence type="ECO:0000256" key="1">
    <source>
        <dbReference type="ARBA" id="ARBA00022801"/>
    </source>
</evidence>
<gene>
    <name evidence="6" type="ORF">LDX50_28500</name>
</gene>
<organism evidence="6 7">
    <name type="scientific">Fulvivirga sedimenti</name>
    <dbReference type="NCBI Taxonomy" id="2879465"/>
    <lineage>
        <taxon>Bacteria</taxon>
        <taxon>Pseudomonadati</taxon>
        <taxon>Bacteroidota</taxon>
        <taxon>Cytophagia</taxon>
        <taxon>Cytophagales</taxon>
        <taxon>Fulvivirgaceae</taxon>
        <taxon>Fulvivirga</taxon>
    </lineage>
</organism>
<keyword evidence="2 4" id="KW-0442">Lipid degradation</keyword>
<evidence type="ECO:0000313" key="6">
    <source>
        <dbReference type="EMBL" id="MCA6078849.1"/>
    </source>
</evidence>
<dbReference type="InterPro" id="IPR016035">
    <property type="entry name" value="Acyl_Trfase/lysoPLipase"/>
</dbReference>
<dbReference type="EMBL" id="JAIXNE010000007">
    <property type="protein sequence ID" value="MCA6078849.1"/>
    <property type="molecule type" value="Genomic_DNA"/>
</dbReference>
<feature type="active site" description="Nucleophile" evidence="4">
    <location>
        <position position="41"/>
    </location>
</feature>
<dbReference type="CDD" id="cd07205">
    <property type="entry name" value="Pat_PNPLA6_PNPLA7_NTE1_like"/>
    <property type="match status" value="1"/>
</dbReference>
<feature type="short sequence motif" description="GXSXG" evidence="4">
    <location>
        <begin position="39"/>
        <end position="43"/>
    </location>
</feature>
<evidence type="ECO:0000313" key="7">
    <source>
        <dbReference type="Proteomes" id="UP001139409"/>
    </source>
</evidence>
<evidence type="ECO:0000256" key="3">
    <source>
        <dbReference type="ARBA" id="ARBA00023098"/>
    </source>
</evidence>
<dbReference type="Pfam" id="PF01734">
    <property type="entry name" value="Patatin"/>
    <property type="match status" value="1"/>
</dbReference>
<accession>A0A9X1HV44</accession>
<dbReference type="Gene3D" id="3.40.1090.10">
    <property type="entry name" value="Cytosolic phospholipase A2 catalytic domain"/>
    <property type="match status" value="1"/>
</dbReference>
<evidence type="ECO:0000256" key="4">
    <source>
        <dbReference type="PROSITE-ProRule" id="PRU01161"/>
    </source>
</evidence>
<dbReference type="SUPFAM" id="SSF52151">
    <property type="entry name" value="FabD/lysophospholipase-like"/>
    <property type="match status" value="1"/>
</dbReference>
<keyword evidence="1 4" id="KW-0378">Hydrolase</keyword>
<dbReference type="InterPro" id="IPR002641">
    <property type="entry name" value="PNPLA_dom"/>
</dbReference>
<dbReference type="PROSITE" id="PS51635">
    <property type="entry name" value="PNPLA"/>
    <property type="match status" value="1"/>
</dbReference>
<feature type="active site" description="Proton acceptor" evidence="4">
    <location>
        <position position="153"/>
    </location>
</feature>
<dbReference type="AlphaFoldDB" id="A0A9X1HV44"/>
<dbReference type="PANTHER" id="PTHR14226">
    <property type="entry name" value="NEUROPATHY TARGET ESTERASE/SWISS CHEESE D.MELANOGASTER"/>
    <property type="match status" value="1"/>
</dbReference>
<keyword evidence="3 4" id="KW-0443">Lipid metabolism</keyword>
<dbReference type="GO" id="GO:0016042">
    <property type="term" value="P:lipid catabolic process"/>
    <property type="evidence" value="ECO:0007669"/>
    <property type="project" value="UniProtKB-UniRule"/>
</dbReference>
<feature type="short sequence motif" description="DGA/G" evidence="4">
    <location>
        <begin position="153"/>
        <end position="155"/>
    </location>
</feature>
<dbReference type="PANTHER" id="PTHR14226:SF78">
    <property type="entry name" value="SLR0060 PROTEIN"/>
    <property type="match status" value="1"/>
</dbReference>
<sequence>MITGKVGLVLSGGGARGIAHLGLIKAMEEHKIPIDMISGTSAGAIIGALYASGHSTETILGMIKSVSTYQLLSPAYSLKGVLKIEVLMKFLRKYIGKDSFEALQIPLTVAATNINRGVTDFFSTGEMYQAICASACIPVLFHPVEWKGYSYIDGGILNNLPVEPLISKCDVIVASHTNPIMDEFQPRNARQVMERALMMSIVCNVEVRKEKCDHFIEPSDLGGYNVLDLRSADDIFEKGYAAASEYFQRIGY</sequence>
<evidence type="ECO:0000256" key="2">
    <source>
        <dbReference type="ARBA" id="ARBA00022963"/>
    </source>
</evidence>
<name>A0A9X1HV44_9BACT</name>
<dbReference type="GO" id="GO:0016787">
    <property type="term" value="F:hydrolase activity"/>
    <property type="evidence" value="ECO:0007669"/>
    <property type="project" value="UniProtKB-UniRule"/>
</dbReference>